<dbReference type="Proteomes" id="UP000005950">
    <property type="component" value="Unassembled WGS sequence"/>
</dbReference>
<dbReference type="EC" id="2.7.1.180" evidence="1 10"/>
<feature type="binding site" evidence="11">
    <location>
        <position position="324"/>
    </location>
    <ligand>
        <name>Mg(2+)</name>
        <dbReference type="ChEBI" id="CHEBI:18420"/>
    </ligand>
</feature>
<dbReference type="PANTHER" id="PTHR30040">
    <property type="entry name" value="THIAMINE BIOSYNTHESIS LIPOPROTEIN APBE"/>
    <property type="match status" value="1"/>
</dbReference>
<keyword evidence="7 10" id="KW-0460">Magnesium</keyword>
<dbReference type="PANTHER" id="PTHR30040:SF2">
    <property type="entry name" value="FAD:PROTEIN FMN TRANSFERASE"/>
    <property type="match status" value="1"/>
</dbReference>
<sequence length="391" mass="42845">MFPLGSITGRFMLESSRVIQMNKKWISLALAGFLLGGCQNKPKEPELTRYSNMALDAGFDTVMTLTGYTETEDRFNQYFAEMKQLFLHYNALFDVYNDYAGLNNIKTINDNAGIAPVSVDPEIIELLSTAKEFYDLSDGEFDVTMGAVLKIWHTYREEGIALNNEGQLGKVPPLEELTDAKACTGWDKVEIDENAGTVYLNQSCASLDVGGIAKGFAAGKVQQHLTEAGLVHGTVDAGGNICTINDKPGGQQWRVGIRNPSGNGSLAVVALPGSAAFVSSGDYERFYGAEDGKLYHHIIDPQTLFPATYYHQVTIVTENSGYADALSTALFTMSYEDGLALIERFRQTYPDQPIEVMWVMDPDQVPAGADSVMSGEYAVVMTDSMKDYLAQ</sequence>
<evidence type="ECO:0000256" key="10">
    <source>
        <dbReference type="PIRNR" id="PIRNR006268"/>
    </source>
</evidence>
<keyword evidence="5 10" id="KW-0479">Metal-binding</keyword>
<accession>B9Y6Y7</accession>
<comment type="caution">
    <text evidence="12">The sequence shown here is derived from an EMBL/GenBank/DDBJ whole genome shotgun (WGS) entry which is preliminary data.</text>
</comment>
<gene>
    <name evidence="12" type="ORF">HOLDEFILI_01580</name>
</gene>
<evidence type="ECO:0000256" key="2">
    <source>
        <dbReference type="ARBA" id="ARBA00016337"/>
    </source>
</evidence>
<comment type="catalytic activity">
    <reaction evidence="9 10">
        <text>L-threonyl-[protein] + FAD = FMN-L-threonyl-[protein] + AMP + H(+)</text>
        <dbReference type="Rhea" id="RHEA:36847"/>
        <dbReference type="Rhea" id="RHEA-COMP:11060"/>
        <dbReference type="Rhea" id="RHEA-COMP:11061"/>
        <dbReference type="ChEBI" id="CHEBI:15378"/>
        <dbReference type="ChEBI" id="CHEBI:30013"/>
        <dbReference type="ChEBI" id="CHEBI:57692"/>
        <dbReference type="ChEBI" id="CHEBI:74257"/>
        <dbReference type="ChEBI" id="CHEBI:456215"/>
        <dbReference type="EC" id="2.7.1.180"/>
    </reaction>
</comment>
<dbReference type="GO" id="GO:0016740">
    <property type="term" value="F:transferase activity"/>
    <property type="evidence" value="ECO:0007669"/>
    <property type="project" value="UniProtKB-UniRule"/>
</dbReference>
<dbReference type="InterPro" id="IPR024932">
    <property type="entry name" value="ApbE"/>
</dbReference>
<dbReference type="AlphaFoldDB" id="B9Y6Y7"/>
<evidence type="ECO:0000256" key="8">
    <source>
        <dbReference type="ARBA" id="ARBA00031306"/>
    </source>
</evidence>
<dbReference type="GO" id="GO:0046872">
    <property type="term" value="F:metal ion binding"/>
    <property type="evidence" value="ECO:0007669"/>
    <property type="project" value="UniProtKB-UniRule"/>
</dbReference>
<feature type="binding site" evidence="11">
    <location>
        <position position="328"/>
    </location>
    <ligand>
        <name>Mg(2+)</name>
        <dbReference type="ChEBI" id="CHEBI:18420"/>
    </ligand>
</feature>
<organism evidence="12 13">
    <name type="scientific">Holdemania filiformis DSM 12042</name>
    <dbReference type="NCBI Taxonomy" id="545696"/>
    <lineage>
        <taxon>Bacteria</taxon>
        <taxon>Bacillati</taxon>
        <taxon>Bacillota</taxon>
        <taxon>Erysipelotrichia</taxon>
        <taxon>Erysipelotrichales</taxon>
        <taxon>Erysipelotrichaceae</taxon>
        <taxon>Holdemania</taxon>
    </lineage>
</organism>
<name>B9Y6Y7_9FIRM</name>
<dbReference type="SUPFAM" id="SSF143631">
    <property type="entry name" value="ApbE-like"/>
    <property type="match status" value="1"/>
</dbReference>
<evidence type="ECO:0000313" key="13">
    <source>
        <dbReference type="Proteomes" id="UP000005950"/>
    </source>
</evidence>
<dbReference type="STRING" id="545696.HOLDEFILI_01580"/>
<evidence type="ECO:0000256" key="4">
    <source>
        <dbReference type="ARBA" id="ARBA00022679"/>
    </source>
</evidence>
<dbReference type="Pfam" id="PF02424">
    <property type="entry name" value="ApbE"/>
    <property type="match status" value="1"/>
</dbReference>
<evidence type="ECO:0000256" key="6">
    <source>
        <dbReference type="ARBA" id="ARBA00022827"/>
    </source>
</evidence>
<comment type="similarity">
    <text evidence="10">Belongs to the ApbE family.</text>
</comment>
<evidence type="ECO:0000256" key="7">
    <source>
        <dbReference type="ARBA" id="ARBA00022842"/>
    </source>
</evidence>
<evidence type="ECO:0000256" key="5">
    <source>
        <dbReference type="ARBA" id="ARBA00022723"/>
    </source>
</evidence>
<proteinExistence type="inferred from homology"/>
<reference evidence="12 13" key="2">
    <citation type="submission" date="2009-02" db="EMBL/GenBank/DDBJ databases">
        <title>Draft genome sequence of Holdemania filiformis DSM 12042.</title>
        <authorList>
            <person name="Sudarsanam P."/>
            <person name="Ley R."/>
            <person name="Guruge J."/>
            <person name="Turnbaugh P.J."/>
            <person name="Mahowald M."/>
            <person name="Liep D."/>
            <person name="Gordon J."/>
        </authorList>
    </citation>
    <scope>NUCLEOTIDE SEQUENCE [LARGE SCALE GENOMIC DNA]</scope>
    <source>
        <strain evidence="12 13">DSM 12042</strain>
    </source>
</reference>
<evidence type="ECO:0000256" key="1">
    <source>
        <dbReference type="ARBA" id="ARBA00011955"/>
    </source>
</evidence>
<dbReference type="Gene3D" id="3.10.520.10">
    <property type="entry name" value="ApbE-like domains"/>
    <property type="match status" value="1"/>
</dbReference>
<evidence type="ECO:0000256" key="3">
    <source>
        <dbReference type="ARBA" id="ARBA00022630"/>
    </source>
</evidence>
<keyword evidence="6 10" id="KW-0274">FAD</keyword>
<evidence type="ECO:0000256" key="9">
    <source>
        <dbReference type="ARBA" id="ARBA00048540"/>
    </source>
</evidence>
<protein>
    <recommendedName>
        <fullName evidence="2 10">FAD:protein FMN transferase</fullName>
        <ecNumber evidence="1 10">2.7.1.180</ecNumber>
    </recommendedName>
    <alternativeName>
        <fullName evidence="8 10">Flavin transferase</fullName>
    </alternativeName>
</protein>
<keyword evidence="3 10" id="KW-0285">Flavoprotein</keyword>
<dbReference type="eggNOG" id="COG1477">
    <property type="taxonomic scope" value="Bacteria"/>
</dbReference>
<dbReference type="EMBL" id="ACCF01000088">
    <property type="protein sequence ID" value="EEF68290.1"/>
    <property type="molecule type" value="Genomic_DNA"/>
</dbReference>
<evidence type="ECO:0000256" key="11">
    <source>
        <dbReference type="PIRSR" id="PIRSR006268-2"/>
    </source>
</evidence>
<dbReference type="PIRSF" id="PIRSF006268">
    <property type="entry name" value="ApbE"/>
    <property type="match status" value="1"/>
</dbReference>
<keyword evidence="4 10" id="KW-0808">Transferase</keyword>
<dbReference type="HOGENOM" id="CLU_044403_1_1_9"/>
<evidence type="ECO:0000313" key="12">
    <source>
        <dbReference type="EMBL" id="EEF68290.1"/>
    </source>
</evidence>
<dbReference type="InterPro" id="IPR003374">
    <property type="entry name" value="ApbE-like_sf"/>
</dbReference>
<comment type="cofactor">
    <cofactor evidence="11">
        <name>Mg(2+)</name>
        <dbReference type="ChEBI" id="CHEBI:18420"/>
    </cofactor>
    <cofactor evidence="11">
        <name>Mn(2+)</name>
        <dbReference type="ChEBI" id="CHEBI:29035"/>
    </cofactor>
    <text evidence="11">Magnesium. Can also use manganese.</text>
</comment>
<reference evidence="12 13" key="1">
    <citation type="submission" date="2008-12" db="EMBL/GenBank/DDBJ databases">
        <authorList>
            <person name="Fulton L."/>
            <person name="Clifton S."/>
            <person name="Fulton B."/>
            <person name="Xu J."/>
            <person name="Minx P."/>
            <person name="Pepin K.H."/>
            <person name="Johnson M."/>
            <person name="Bhonagiri V."/>
            <person name="Nash W.E."/>
            <person name="Mardis E.R."/>
            <person name="Wilson R.K."/>
        </authorList>
    </citation>
    <scope>NUCLEOTIDE SEQUENCE [LARGE SCALE GENOMIC DNA]</scope>
    <source>
        <strain evidence="12 13">DSM 12042</strain>
    </source>
</reference>
<feature type="binding site" evidence="11">
    <location>
        <position position="211"/>
    </location>
    <ligand>
        <name>Mg(2+)</name>
        <dbReference type="ChEBI" id="CHEBI:18420"/>
    </ligand>
</feature>